<feature type="compositionally biased region" description="Polar residues" evidence="1">
    <location>
        <begin position="236"/>
        <end position="264"/>
    </location>
</feature>
<protein>
    <recommendedName>
        <fullName evidence="4">C2H2-type domain-containing protein</fullName>
    </recommendedName>
</protein>
<proteinExistence type="predicted"/>
<evidence type="ECO:0000313" key="3">
    <source>
        <dbReference type="Proteomes" id="UP000622797"/>
    </source>
</evidence>
<dbReference type="EMBL" id="JABEXW010000540">
    <property type="protein sequence ID" value="KAF4962444.1"/>
    <property type="molecule type" value="Genomic_DNA"/>
</dbReference>
<evidence type="ECO:0008006" key="4">
    <source>
        <dbReference type="Google" id="ProtNLM"/>
    </source>
</evidence>
<sequence>MADADDDPEHRGLTVVASANECLESFQKCLLSASSIHPRELSMVEDQVARFSSWATGIGVFAPGSASMDHRLRYAPEVKSVVTGLLESLNYRCQTCLDILTSVVKFLETDVKYVPGEELPKSLTDIAAEISRLNKISNTIRRACKDTQALKASNFKIKDDEGNDVEPILLEHFTHHIGDRFPNLGEIIQKRLARAMLLRRKRILYRRYRQSSASIKPLTTVPAAPITLPDAKPAASSIQPNPKQPKTQSTMSKPATTTPSQIQSATTLAPERFHAAASSPSVISASKTVALSNHEGLIFPPAPGVAVKKRYEQLKIRRMVEYKQTLDAGEAETGERLTLQELLAYDLQGLGEITCPYCLCALPAQQAFDERKWQNHVKDDLDPYICLFEDCDQPDVLYTHSDEWLTHLQQHRKFWRCPSHRDLEPFLSSTEYITHMQEVHTTKLSDNQLRVMSNRNSRKMAKLFPSCPLCGKEDIEIYGRLEDHLAGHLRSLAIKSLPSYQDEMPDDPENGNNSIDISRPKSRSTVRDMREDEDYVPHSLFTSQDFWGQWKPPLVGHAWSNFLGGVHMDLDLTDNEASLTSQFFDTYSFQGLPSSFEDDPIIQFMLHYNTHSQKTEDDEPKKGLKVILDSEIEGMIKASTGMLSNEQDISPTVGVSSMDSIVDSIAKVLEADHEDPKAKGDLEKNEAREVMFDAVADEADISTAVSRQEVRPGKGEEAAPAGLTTKHMWKASKSKTKTYNEVSDTTAEATGYLGVSVLGAMDRRSHGPDNDGPKSEAVSGQIAFGGCNMLFPPTNVDEVAKNWAIRVKMPVRQSLKEKLKVSVFTADLQERQVGEASVDVRNIIANDRGHGIHWVALSKNGIPSNYFLQLDITWNVDKGESAELSTIYSGSSQLETVYPSGTYDWFRRNPGSPVMDMPSVPAGLGLREDLEAGYENTYRPYDKNTTEGRPVGKERAGEVYINGQKVLGLNDRECRPKSGRKERVVAVDSPPTPRVPANTSSTTTVLPAAESFQSQAIIKELEADPRVRLDLDVNHRRNPPPTRKHGKHDPDDQQTYGIQRRHLQDRIAEIDAVANPWSPVLDHEAVESHGTKLQDRLQALKDDDQTETLRKHEEIERQRQKEEMVHELQEISKSLGELSRGVLERQVTIGMSPTIIDDSGVYDENNPRLFTDDPEVAVARLRDQSRTRKRDCQELRQLRERIERQSGEVMTRPAVETSAKHLRASTPPREGDDIDARLRELTEAVQRLESETEDRERVLSNASRWGQKEEEAQRQRLIERMQPKRRTTAGLSSARRWIDNEDGVYQWLPSIPPQASDSVQQDTSEQTHDEGSF</sequence>
<evidence type="ECO:0000313" key="2">
    <source>
        <dbReference type="EMBL" id="KAF4962444.1"/>
    </source>
</evidence>
<name>A0A8H4TRB3_9HYPO</name>
<dbReference type="OrthoDB" id="20872at2759"/>
<evidence type="ECO:0000256" key="1">
    <source>
        <dbReference type="SAM" id="MobiDB-lite"/>
    </source>
</evidence>
<feature type="compositionally biased region" description="Basic and acidic residues" evidence="1">
    <location>
        <begin position="1248"/>
        <end position="1258"/>
    </location>
</feature>
<feature type="region of interest" description="Disordered" evidence="1">
    <location>
        <begin position="971"/>
        <end position="1004"/>
    </location>
</feature>
<reference evidence="2" key="2">
    <citation type="submission" date="2020-05" db="EMBL/GenBank/DDBJ databases">
        <authorList>
            <person name="Kim H.-S."/>
            <person name="Proctor R.H."/>
            <person name="Brown D.W."/>
        </authorList>
    </citation>
    <scope>NUCLEOTIDE SEQUENCE</scope>
    <source>
        <strain evidence="2">NRRL 20472</strain>
    </source>
</reference>
<feature type="region of interest" description="Disordered" evidence="1">
    <location>
        <begin position="1204"/>
        <end position="1232"/>
    </location>
</feature>
<feature type="region of interest" description="Disordered" evidence="1">
    <location>
        <begin position="499"/>
        <end position="530"/>
    </location>
</feature>
<feature type="region of interest" description="Disordered" evidence="1">
    <location>
        <begin position="1308"/>
        <end position="1333"/>
    </location>
</feature>
<feature type="compositionally biased region" description="Polar residues" evidence="1">
    <location>
        <begin position="1313"/>
        <end position="1324"/>
    </location>
</feature>
<feature type="compositionally biased region" description="Basic residues" evidence="1">
    <location>
        <begin position="1036"/>
        <end position="1047"/>
    </location>
</feature>
<feature type="region of interest" description="Disordered" evidence="1">
    <location>
        <begin position="1029"/>
        <end position="1054"/>
    </location>
</feature>
<reference evidence="2" key="1">
    <citation type="journal article" date="2020" name="BMC Genomics">
        <title>Correction to: Identification and distribution of gene clusters required for synthesis of sphingolipid metabolism inhibitors in diverse species of the filamentous fungus Fusarium.</title>
        <authorList>
            <person name="Kim H.S."/>
            <person name="Lohmar J.M."/>
            <person name="Busman M."/>
            <person name="Brown D.W."/>
            <person name="Naumann T.A."/>
            <person name="Divon H.H."/>
            <person name="Lysoe E."/>
            <person name="Uhlig S."/>
            <person name="Proctor R.H."/>
        </authorList>
    </citation>
    <scope>NUCLEOTIDE SEQUENCE</scope>
    <source>
        <strain evidence="2">NRRL 20472</strain>
    </source>
</reference>
<comment type="caution">
    <text evidence="2">The sequence shown here is derived from an EMBL/GenBank/DDBJ whole genome shotgun (WGS) entry which is preliminary data.</text>
</comment>
<dbReference type="Proteomes" id="UP000622797">
    <property type="component" value="Unassembled WGS sequence"/>
</dbReference>
<keyword evidence="3" id="KW-1185">Reference proteome</keyword>
<dbReference type="PANTHER" id="PTHR35391">
    <property type="entry name" value="C2H2-TYPE DOMAIN-CONTAINING PROTEIN-RELATED"/>
    <property type="match status" value="1"/>
</dbReference>
<feature type="region of interest" description="Disordered" evidence="1">
    <location>
        <begin position="1248"/>
        <end position="1271"/>
    </location>
</feature>
<accession>A0A8H4TRB3</accession>
<dbReference type="PANTHER" id="PTHR35391:SF7">
    <property type="entry name" value="C2H2-TYPE DOMAIN-CONTAINING PROTEIN"/>
    <property type="match status" value="1"/>
</dbReference>
<organism evidence="2 3">
    <name type="scientific">Fusarium sarcochroum</name>
    <dbReference type="NCBI Taxonomy" id="1208366"/>
    <lineage>
        <taxon>Eukaryota</taxon>
        <taxon>Fungi</taxon>
        <taxon>Dikarya</taxon>
        <taxon>Ascomycota</taxon>
        <taxon>Pezizomycotina</taxon>
        <taxon>Sordariomycetes</taxon>
        <taxon>Hypocreomycetidae</taxon>
        <taxon>Hypocreales</taxon>
        <taxon>Nectriaceae</taxon>
        <taxon>Fusarium</taxon>
        <taxon>Fusarium lateritium species complex</taxon>
    </lineage>
</organism>
<feature type="region of interest" description="Disordered" evidence="1">
    <location>
        <begin position="229"/>
        <end position="264"/>
    </location>
</feature>
<gene>
    <name evidence="2" type="ORF">FSARC_9473</name>
</gene>
<feature type="compositionally biased region" description="Basic and acidic residues" evidence="1">
    <location>
        <begin position="971"/>
        <end position="985"/>
    </location>
</feature>